<keyword evidence="10" id="KW-1185">Reference proteome</keyword>
<feature type="compositionally biased region" description="Basic and acidic residues" evidence="8">
    <location>
        <begin position="154"/>
        <end position="168"/>
    </location>
</feature>
<dbReference type="SUPFAM" id="SSF53748">
    <property type="entry name" value="Phosphoglycerate kinase"/>
    <property type="match status" value="1"/>
</dbReference>
<keyword evidence="6" id="KW-0418">Kinase</keyword>
<keyword evidence="4" id="KW-0808">Transferase</keyword>
<proteinExistence type="inferred from homology"/>
<evidence type="ECO:0000256" key="8">
    <source>
        <dbReference type="SAM" id="MobiDB-lite"/>
    </source>
</evidence>
<evidence type="ECO:0000256" key="4">
    <source>
        <dbReference type="ARBA" id="ARBA00022679"/>
    </source>
</evidence>
<reference evidence="10" key="1">
    <citation type="submission" date="2017-03" db="EMBL/GenBank/DDBJ databases">
        <title>Phytopthora megakarya and P. palmivora, two closely related causual agents of cacao black pod achieved similar genome size and gene model numbers by different mechanisms.</title>
        <authorList>
            <person name="Ali S."/>
            <person name="Shao J."/>
            <person name="Larry D.J."/>
            <person name="Kronmiller B."/>
            <person name="Shen D."/>
            <person name="Strem M.D."/>
            <person name="Melnick R.L."/>
            <person name="Guiltinan M.J."/>
            <person name="Tyler B.M."/>
            <person name="Meinhardt L.W."/>
            <person name="Bailey B.A."/>
        </authorList>
    </citation>
    <scope>NUCLEOTIDE SEQUENCE [LARGE SCALE GENOMIC DNA]</scope>
    <source>
        <strain evidence="10">zdho120</strain>
    </source>
</reference>
<gene>
    <name evidence="9" type="ORF">PHMEG_00030080</name>
</gene>
<protein>
    <recommendedName>
        <fullName evidence="3">phosphoglycerate kinase</fullName>
        <ecNumber evidence="3">2.7.2.3</ecNumber>
    </recommendedName>
</protein>
<evidence type="ECO:0000256" key="3">
    <source>
        <dbReference type="ARBA" id="ARBA00013061"/>
    </source>
</evidence>
<evidence type="ECO:0000256" key="1">
    <source>
        <dbReference type="ARBA" id="ARBA00001946"/>
    </source>
</evidence>
<sequence length="419" mass="46692">MSLYRILHTKQISKVITHSHVIRKHEEKNGELEEDADVPSISDGQKEEAVEKEASKATKEKKSGGLTPSRAHLTGMWDLLVPAVEILQRKARRKCVQLLLPIDLIVGETSLEEQDLTATAVEDDDDDDEDEVEEETDEEEDDVGKKSRKRKASEKKSARQKRLEEPDHADVFEQKHRVVYEGERAHVIISHASSRWTASPERGWQSFQDVTAQCLAEARVTQGKPSVLDSLWPETEADDADEEGEDGSIHKPSPARFKHEWTFRAFDIGPIAMEALSKQLKQGSASENQDPFTDISTQPRGLIINGVCGAVEFHEFCTATKQLLHILQDYTPSEVFIAGGATASWLRQLETEQLTHGATGDEKTMLDANISTGIEIPVVPTRARKVIDDRTMRNARVLKQIVAAKPNPVLANLVSSDSI</sequence>
<evidence type="ECO:0000256" key="5">
    <source>
        <dbReference type="ARBA" id="ARBA00022741"/>
    </source>
</evidence>
<evidence type="ECO:0000256" key="2">
    <source>
        <dbReference type="ARBA" id="ARBA00008982"/>
    </source>
</evidence>
<evidence type="ECO:0000313" key="10">
    <source>
        <dbReference type="Proteomes" id="UP000198211"/>
    </source>
</evidence>
<feature type="compositionally biased region" description="Basic and acidic residues" evidence="8">
    <location>
        <begin position="44"/>
        <end position="63"/>
    </location>
</feature>
<evidence type="ECO:0000256" key="6">
    <source>
        <dbReference type="ARBA" id="ARBA00022777"/>
    </source>
</evidence>
<keyword evidence="7" id="KW-0067">ATP-binding</keyword>
<name>A0A225V111_9STRA</name>
<feature type="compositionally biased region" description="Acidic residues" evidence="8">
    <location>
        <begin position="115"/>
        <end position="142"/>
    </location>
</feature>
<keyword evidence="5" id="KW-0547">Nucleotide-binding</keyword>
<organism evidence="9 10">
    <name type="scientific">Phytophthora megakarya</name>
    <dbReference type="NCBI Taxonomy" id="4795"/>
    <lineage>
        <taxon>Eukaryota</taxon>
        <taxon>Sar</taxon>
        <taxon>Stramenopiles</taxon>
        <taxon>Oomycota</taxon>
        <taxon>Peronosporomycetes</taxon>
        <taxon>Peronosporales</taxon>
        <taxon>Peronosporaceae</taxon>
        <taxon>Phytophthora</taxon>
    </lineage>
</organism>
<comment type="cofactor">
    <cofactor evidence="1">
        <name>Mg(2+)</name>
        <dbReference type="ChEBI" id="CHEBI:18420"/>
    </cofactor>
</comment>
<dbReference type="Gene3D" id="3.40.50.1260">
    <property type="entry name" value="Phosphoglycerate kinase, N-terminal domain"/>
    <property type="match status" value="1"/>
</dbReference>
<dbReference type="GO" id="GO:0005524">
    <property type="term" value="F:ATP binding"/>
    <property type="evidence" value="ECO:0007669"/>
    <property type="project" value="UniProtKB-KW"/>
</dbReference>
<dbReference type="AlphaFoldDB" id="A0A225V111"/>
<dbReference type="GO" id="GO:0004618">
    <property type="term" value="F:phosphoglycerate kinase activity"/>
    <property type="evidence" value="ECO:0007669"/>
    <property type="project" value="UniProtKB-EC"/>
</dbReference>
<dbReference type="GO" id="GO:0006096">
    <property type="term" value="P:glycolytic process"/>
    <property type="evidence" value="ECO:0007669"/>
    <property type="project" value="InterPro"/>
</dbReference>
<dbReference type="Proteomes" id="UP000198211">
    <property type="component" value="Unassembled WGS sequence"/>
</dbReference>
<comment type="similarity">
    <text evidence="2">Belongs to the phosphoglycerate kinase family.</text>
</comment>
<evidence type="ECO:0000313" key="9">
    <source>
        <dbReference type="EMBL" id="OWY99001.1"/>
    </source>
</evidence>
<feature type="region of interest" description="Disordered" evidence="8">
    <location>
        <begin position="27"/>
        <end position="70"/>
    </location>
</feature>
<evidence type="ECO:0000256" key="7">
    <source>
        <dbReference type="ARBA" id="ARBA00022840"/>
    </source>
</evidence>
<accession>A0A225V111</accession>
<dbReference type="InterPro" id="IPR036043">
    <property type="entry name" value="Phosphoglycerate_kinase_sf"/>
</dbReference>
<comment type="caution">
    <text evidence="9">The sequence shown here is derived from an EMBL/GenBank/DDBJ whole genome shotgun (WGS) entry which is preliminary data.</text>
</comment>
<dbReference type="EMBL" id="NBNE01008877">
    <property type="protein sequence ID" value="OWY99001.1"/>
    <property type="molecule type" value="Genomic_DNA"/>
</dbReference>
<dbReference type="EC" id="2.7.2.3" evidence="3"/>
<feature type="region of interest" description="Disordered" evidence="8">
    <location>
        <begin position="115"/>
        <end position="168"/>
    </location>
</feature>
<dbReference type="InterPro" id="IPR015824">
    <property type="entry name" value="Phosphoglycerate_kinase_N"/>
</dbReference>